<keyword evidence="2" id="KW-0378">Hydrolase</keyword>
<evidence type="ECO:0000313" key="2">
    <source>
        <dbReference type="EMBL" id="PSN69752.1"/>
    </source>
</evidence>
<dbReference type="STRING" id="1448308.A0A2T2NWE1"/>
<dbReference type="Proteomes" id="UP000240883">
    <property type="component" value="Unassembled WGS sequence"/>
</dbReference>
<dbReference type="PANTHER" id="PTHR38436:SF3">
    <property type="entry name" value="CARBOXYMETHYLENEBUTENOLIDASE-RELATED"/>
    <property type="match status" value="1"/>
</dbReference>
<feature type="region of interest" description="Disordered" evidence="1">
    <location>
        <begin position="167"/>
        <end position="191"/>
    </location>
</feature>
<dbReference type="EMBL" id="KZ678132">
    <property type="protein sequence ID" value="PSN69752.1"/>
    <property type="molecule type" value="Genomic_DNA"/>
</dbReference>
<dbReference type="SUPFAM" id="SSF54427">
    <property type="entry name" value="NTF2-like"/>
    <property type="match status" value="1"/>
</dbReference>
<keyword evidence="3" id="KW-1185">Reference proteome</keyword>
<dbReference type="InterPro" id="IPR009959">
    <property type="entry name" value="Cyclase_SnoaL-like"/>
</dbReference>
<sequence>MSAPPTADPPILIPSAPPSHISPHLTLQPPLSRRGRGPGLVIVVDHYAPLDKSAAHLDPPPLQKWAEEGFAVVQIQVPGKAEDGGEFPLEKGLEVLRGCGGWEEGEGVGLVSYLSRIPFYVEEAACLSPAIKAIVSYGGKKFSSINTAASSIPPLLLHLAGPERPRRESFSVVPDPEPADPSSGGSVAAVTPPEPVVKSFRYVEARNDSAWMLPSDDEYHKQSAGLAHTRSLEFLKKYLGGPYFDLEAVWEEHCKYEFGTREVERTMATMVAEPYVNHIPTMTGGVGKERLTAFYTHHFIFSNPDDTELSLVSRTVGTDRIIDEFILKLTHDKEIPWLLPGIPPTNKKLELPFTSVVALRGDRLCHEHISWDQGTALQQLGLLPEWVPFPFSIDGKEAASGKRFEVKLPVAGKETSDKLADEGAVESNLLMENKWREVDAA</sequence>
<dbReference type="AlphaFoldDB" id="A0A2T2NWE1"/>
<gene>
    <name evidence="2" type="ORF">BS50DRAFT_618747</name>
</gene>
<feature type="compositionally biased region" description="Pro residues" evidence="1">
    <location>
        <begin position="1"/>
        <end position="17"/>
    </location>
</feature>
<protein>
    <submittedName>
        <fullName evidence="2">Dienelactone hydrolase-like protein</fullName>
    </submittedName>
</protein>
<dbReference type="GO" id="GO:0016787">
    <property type="term" value="F:hydrolase activity"/>
    <property type="evidence" value="ECO:0007669"/>
    <property type="project" value="UniProtKB-KW"/>
</dbReference>
<proteinExistence type="predicted"/>
<feature type="region of interest" description="Disordered" evidence="1">
    <location>
        <begin position="1"/>
        <end position="33"/>
    </location>
</feature>
<dbReference type="InterPro" id="IPR032710">
    <property type="entry name" value="NTF2-like_dom_sf"/>
</dbReference>
<evidence type="ECO:0000256" key="1">
    <source>
        <dbReference type="SAM" id="MobiDB-lite"/>
    </source>
</evidence>
<evidence type="ECO:0000313" key="3">
    <source>
        <dbReference type="Proteomes" id="UP000240883"/>
    </source>
</evidence>
<organism evidence="2 3">
    <name type="scientific">Corynespora cassiicola Philippines</name>
    <dbReference type="NCBI Taxonomy" id="1448308"/>
    <lineage>
        <taxon>Eukaryota</taxon>
        <taxon>Fungi</taxon>
        <taxon>Dikarya</taxon>
        <taxon>Ascomycota</taxon>
        <taxon>Pezizomycotina</taxon>
        <taxon>Dothideomycetes</taxon>
        <taxon>Pleosporomycetidae</taxon>
        <taxon>Pleosporales</taxon>
        <taxon>Corynesporascaceae</taxon>
        <taxon>Corynespora</taxon>
    </lineage>
</organism>
<dbReference type="GO" id="GO:0030638">
    <property type="term" value="P:polyketide metabolic process"/>
    <property type="evidence" value="ECO:0007669"/>
    <property type="project" value="InterPro"/>
</dbReference>
<dbReference type="PANTHER" id="PTHR38436">
    <property type="entry name" value="POLYKETIDE CYCLASE SNOAL-LIKE DOMAIN"/>
    <property type="match status" value="1"/>
</dbReference>
<dbReference type="OrthoDB" id="5440at2759"/>
<accession>A0A2T2NWE1</accession>
<name>A0A2T2NWE1_CORCC</name>
<dbReference type="Gene3D" id="3.10.450.50">
    <property type="match status" value="1"/>
</dbReference>
<reference evidence="2 3" key="1">
    <citation type="journal article" date="2018" name="Front. Microbiol.">
        <title>Genome-Wide Analysis of Corynespora cassiicola Leaf Fall Disease Putative Effectors.</title>
        <authorList>
            <person name="Lopez D."/>
            <person name="Ribeiro S."/>
            <person name="Label P."/>
            <person name="Fumanal B."/>
            <person name="Venisse J.S."/>
            <person name="Kohler A."/>
            <person name="de Oliveira R.R."/>
            <person name="Labutti K."/>
            <person name="Lipzen A."/>
            <person name="Lail K."/>
            <person name="Bauer D."/>
            <person name="Ohm R.A."/>
            <person name="Barry K.W."/>
            <person name="Spatafora J."/>
            <person name="Grigoriev I.V."/>
            <person name="Martin F.M."/>
            <person name="Pujade-Renaud V."/>
        </authorList>
    </citation>
    <scope>NUCLEOTIDE SEQUENCE [LARGE SCALE GENOMIC DNA]</scope>
    <source>
        <strain evidence="2 3">Philippines</strain>
    </source>
</reference>